<dbReference type="PANTHER" id="PTHR46401:SF2">
    <property type="entry name" value="GLYCOSYLTRANSFERASE WBBK-RELATED"/>
    <property type="match status" value="1"/>
</dbReference>
<evidence type="ECO:0000313" key="3">
    <source>
        <dbReference type="EMBL" id="MFC3441342.1"/>
    </source>
</evidence>
<evidence type="ECO:0000256" key="1">
    <source>
        <dbReference type="ARBA" id="ARBA00022679"/>
    </source>
</evidence>
<dbReference type="SUPFAM" id="SSF53756">
    <property type="entry name" value="UDP-Glycosyltransferase/glycogen phosphorylase"/>
    <property type="match status" value="1"/>
</dbReference>
<evidence type="ECO:0000259" key="2">
    <source>
        <dbReference type="Pfam" id="PF00534"/>
    </source>
</evidence>
<protein>
    <submittedName>
        <fullName evidence="3">Glycosyltransferase family 4 protein</fullName>
    </submittedName>
</protein>
<name>A0ABV7NFV0_9SPHN</name>
<keyword evidence="1" id="KW-0808">Transferase</keyword>
<comment type="caution">
    <text evidence="3">The sequence shown here is derived from an EMBL/GenBank/DDBJ whole genome shotgun (WGS) entry which is preliminary data.</text>
</comment>
<organism evidence="3 4">
    <name type="scientific">Sphingobium rhizovicinum</name>
    <dbReference type="NCBI Taxonomy" id="432308"/>
    <lineage>
        <taxon>Bacteria</taxon>
        <taxon>Pseudomonadati</taxon>
        <taxon>Pseudomonadota</taxon>
        <taxon>Alphaproteobacteria</taxon>
        <taxon>Sphingomonadales</taxon>
        <taxon>Sphingomonadaceae</taxon>
        <taxon>Sphingobium</taxon>
    </lineage>
</organism>
<dbReference type="PANTHER" id="PTHR46401">
    <property type="entry name" value="GLYCOSYLTRANSFERASE WBBK-RELATED"/>
    <property type="match status" value="1"/>
</dbReference>
<keyword evidence="4" id="KW-1185">Reference proteome</keyword>
<dbReference type="Gene3D" id="3.40.50.2000">
    <property type="entry name" value="Glycogen Phosphorylase B"/>
    <property type="match status" value="2"/>
</dbReference>
<sequence length="373" mass="41602">MSLRVILSVEALEPHLSGIGRYNWELARRIGAVDDVDDLLFYRNGFWIDDPATLLQVSTLTPLQKWVKRRVRPPRWVRHLRDRAIARSRVFHGPNYFLPTVGEGGVITVHDLSVFHYPETHPEERLRYFDRAFRASLDRAGHVITDSGTTRAEVIDYLSLSPDRVTAVPLAAGPDFRPRDAAALAPALDRYGLAPQGYALCVSTVEPRKRIVELLRAWEVLPATVRSRWPLTVTGGAGWLSDSIRDLMDKGARQGWVRYLGFVPEQDLPLLYAGAALFIYPSVYEGFGLPPVEAMASGVPTVVADASCLPEVTGGAAMLVRPEDIDGFALRLEQALTDGDWRAGARERGLAVAGGYDWDRCARETVDVYRRLR</sequence>
<feature type="domain" description="Glycosyl transferase family 1" evidence="2">
    <location>
        <begin position="198"/>
        <end position="347"/>
    </location>
</feature>
<dbReference type="RefSeq" id="WP_380795196.1">
    <property type="nucleotide sequence ID" value="NZ_JBHRVU010000004.1"/>
</dbReference>
<dbReference type="Proteomes" id="UP001595681">
    <property type="component" value="Unassembled WGS sequence"/>
</dbReference>
<evidence type="ECO:0000313" key="4">
    <source>
        <dbReference type="Proteomes" id="UP001595681"/>
    </source>
</evidence>
<accession>A0ABV7NFV0</accession>
<dbReference type="CDD" id="cd03809">
    <property type="entry name" value="GT4_MtfB-like"/>
    <property type="match status" value="1"/>
</dbReference>
<gene>
    <name evidence="3" type="ORF">ACFOKF_09075</name>
</gene>
<dbReference type="Pfam" id="PF00534">
    <property type="entry name" value="Glycos_transf_1"/>
    <property type="match status" value="1"/>
</dbReference>
<proteinExistence type="predicted"/>
<reference evidence="4" key="1">
    <citation type="journal article" date="2019" name="Int. J. Syst. Evol. Microbiol.">
        <title>The Global Catalogue of Microorganisms (GCM) 10K type strain sequencing project: providing services to taxonomists for standard genome sequencing and annotation.</title>
        <authorList>
            <consortium name="The Broad Institute Genomics Platform"/>
            <consortium name="The Broad Institute Genome Sequencing Center for Infectious Disease"/>
            <person name="Wu L."/>
            <person name="Ma J."/>
        </authorList>
    </citation>
    <scope>NUCLEOTIDE SEQUENCE [LARGE SCALE GENOMIC DNA]</scope>
    <source>
        <strain evidence="4">CCM 7491</strain>
    </source>
</reference>
<dbReference type="InterPro" id="IPR001296">
    <property type="entry name" value="Glyco_trans_1"/>
</dbReference>
<dbReference type="EMBL" id="JBHRVU010000004">
    <property type="protein sequence ID" value="MFC3441342.1"/>
    <property type="molecule type" value="Genomic_DNA"/>
</dbReference>